<feature type="compositionally biased region" description="Basic and acidic residues" evidence="1">
    <location>
        <begin position="696"/>
        <end position="713"/>
    </location>
</feature>
<feature type="compositionally biased region" description="Polar residues" evidence="1">
    <location>
        <begin position="537"/>
        <end position="546"/>
    </location>
</feature>
<feature type="compositionally biased region" description="Acidic residues" evidence="1">
    <location>
        <begin position="1465"/>
        <end position="1474"/>
    </location>
</feature>
<dbReference type="InterPro" id="IPR055264">
    <property type="entry name" value="BOD1/SHG1_dom"/>
</dbReference>
<feature type="compositionally biased region" description="Low complexity" evidence="1">
    <location>
        <begin position="1146"/>
        <end position="1157"/>
    </location>
</feature>
<comment type="caution">
    <text evidence="3">The sequence shown here is derived from an EMBL/GenBank/DDBJ whole genome shotgun (WGS) entry which is preliminary data.</text>
</comment>
<feature type="region of interest" description="Disordered" evidence="1">
    <location>
        <begin position="151"/>
        <end position="197"/>
    </location>
</feature>
<feature type="compositionally biased region" description="Basic and acidic residues" evidence="1">
    <location>
        <begin position="1101"/>
        <end position="1114"/>
    </location>
</feature>
<feature type="compositionally biased region" description="Basic and acidic residues" evidence="1">
    <location>
        <begin position="1070"/>
        <end position="1081"/>
    </location>
</feature>
<dbReference type="Proteomes" id="UP001634394">
    <property type="component" value="Unassembled WGS sequence"/>
</dbReference>
<reference evidence="3 4" key="1">
    <citation type="submission" date="2024-11" db="EMBL/GenBank/DDBJ databases">
        <title>Chromosome-level genome assembly of the freshwater bivalve Anodonta woodiana.</title>
        <authorList>
            <person name="Chen X."/>
        </authorList>
    </citation>
    <scope>NUCLEOTIDE SEQUENCE [LARGE SCALE GENOMIC DNA]</scope>
    <source>
        <strain evidence="3">MN2024</strain>
        <tissue evidence="3">Gills</tissue>
    </source>
</reference>
<evidence type="ECO:0000256" key="1">
    <source>
        <dbReference type="SAM" id="MobiDB-lite"/>
    </source>
</evidence>
<dbReference type="EMBL" id="JBJQND010000010">
    <property type="protein sequence ID" value="KAL3865184.1"/>
    <property type="molecule type" value="Genomic_DNA"/>
</dbReference>
<feature type="compositionally biased region" description="Low complexity" evidence="1">
    <location>
        <begin position="851"/>
        <end position="866"/>
    </location>
</feature>
<feature type="region of interest" description="Disordered" evidence="1">
    <location>
        <begin position="971"/>
        <end position="1194"/>
    </location>
</feature>
<feature type="compositionally biased region" description="Polar residues" evidence="1">
    <location>
        <begin position="346"/>
        <end position="361"/>
    </location>
</feature>
<feature type="compositionally biased region" description="Polar residues" evidence="1">
    <location>
        <begin position="165"/>
        <end position="194"/>
    </location>
</feature>
<evidence type="ECO:0000313" key="3">
    <source>
        <dbReference type="EMBL" id="KAL3865184.1"/>
    </source>
</evidence>
<accession>A0ABD3VU97</accession>
<dbReference type="Pfam" id="PF05205">
    <property type="entry name" value="COMPASS-Shg1"/>
    <property type="match status" value="1"/>
</dbReference>
<feature type="compositionally biased region" description="Basic and acidic residues" evidence="1">
    <location>
        <begin position="584"/>
        <end position="650"/>
    </location>
</feature>
<evidence type="ECO:0000259" key="2">
    <source>
        <dbReference type="Pfam" id="PF05205"/>
    </source>
</evidence>
<gene>
    <name evidence="3" type="ORF">ACJMK2_006800</name>
</gene>
<dbReference type="EMBL" id="JBJQND010000010">
    <property type="protein sequence ID" value="KAL3865183.1"/>
    <property type="molecule type" value="Genomic_DNA"/>
</dbReference>
<feature type="domain" description="BOD1/SHG1" evidence="2">
    <location>
        <begin position="19"/>
        <end position="113"/>
    </location>
</feature>
<feature type="compositionally biased region" description="Acidic residues" evidence="1">
    <location>
        <begin position="1050"/>
        <end position="1060"/>
    </location>
</feature>
<sequence length="1567" mass="173459">MNPGTTSATQEENTVVNAIIDKLKSQGLFDQFRKECLVDVDTKPAYKNLRQRVETYVTNILGQQKWSPDLNKNQLRESLRRQLNNSSMLTNGVERIIEQVVNPKIMQVIKPKIDEIVCHHLGIDPKQRQEQLRKNQLSQQQQQSGSGVMSLMSLSFSSPPGIPGQLTSPLASTSNSTGGPSFQSSGPMQPQNSGLLPLPPAFPQMGLGFSQPPPFGTQQNYAFMQGWAGGFPPMNMYQQHQLAASLPDMSRPPPTMGLGNFPAGPPPPVPGLPGSFGSPLSQPPPGMDISAEPPPPGTQPLNISNNATPQVSNLVVGGSAISPTHIKQPSVPGSATVDSSAIVPQNPSSIFTESNVNSKSLPPQKMAYISSDNSNDSRMSSSLKEKEDNDSKNLMPMEMKVDPEAGSLEEIPLPPTVWAEGSDFVLEKNEDYREEVVEEDLKPKHSYKFAWHDDKDDLTDSDVSSISSIHTSDLSDLEESSLSSFADKEEKEEETAEEKKEEEKEAEEIPSEDVPMEVDTCGEECEIKQELEETPKLANTSLTEQPSPEKLSQPVAKKTNTPPKPRKLISLQYNYSDSEGEETREERKARIAREKEDRYLRRLQRRADIEARRKEREEEKFRQREERRRKKEEDKMSQEDEKIGSDKTEGDDQLETLQKESAEPNVYEEMKVTTEITEKLDADSAKLKMPSKKRKTKEELKAELREQKQEQKIALRRQRTRSRRYVADEFTPISKSASTSQLSQSYEETVIMEETVEIDTSFSQTIDISTEQITVEEIPLPEESYTEDPTTPTQDEPVLPLESPDTPTQDEHPIGQLEGETSMTAEGGIPIVELPAGSIPSLSLALTDGDSSQSASNHSSVSSGVVEDGRDSRAKRKRKESITAGELTQSEEPTVKRVSARSSDGASSDQDSKIRLSKQIFDTDDLYKPRPLVSCSPTKATSPSLQAAAILRSSPAVLPLPAEPYVHAQTLVTVEPPPSNNPPPLPPPNIVPSPPPLPPQTRMDSPPPLPKSPPPLPPNSNSDSPPPLPVSPPPLPSSPQSAHLETMDMCPDEQIEDADSEVANVMAHAGRNERSHSDEFFSGRVKSAVSISSESSRSRRSHSEVRSRSAESRRGRLRRTRSTSSSKSSHHRSSYHSDSDSRSRSHSSSPTSTPRSYFHSKSRSRSPSKASVYSDLSGKSDDDRRTKREKTPIDKVNFGEAALRAQRNMINVSFGEAERRARKQWMVQRRGNSVRNWQGRTPPRHMGEPDPMMGMMGNPHSLSPAKRFYPPEGPGYVNRPISPPIIEDTPISMRMRGSPPPLDASPLGIRRRSPPILHESSPVGIRARHTSPPLLVRESSPTSIRNRRSSPPRDLLEPSPVQMRTRRQHQISPPPMTSPMIRSRRGSQYRDPSPPPLSSLTRVVRGTRPPSPPQIRGQSPPPMLRRGRVHGPPSPVDPSPPPRRRSLSERELSPPTLPAGTSPISEEEGEELGEDLSPPRRGSIGQLSPPAFQREPSPPVLRGSRGQKPPSPPSQKARQRKKSPPLIRPPSPPPVRETRSRARPPSPPGMRLRRDSNPQQPVKRGRR</sequence>
<feature type="region of interest" description="Disordered" evidence="1">
    <location>
        <begin position="346"/>
        <end position="395"/>
    </location>
</feature>
<evidence type="ECO:0000313" key="4">
    <source>
        <dbReference type="Proteomes" id="UP001634394"/>
    </source>
</evidence>
<feature type="region of interest" description="Disordered" evidence="1">
    <location>
        <begin position="435"/>
        <end position="670"/>
    </location>
</feature>
<proteinExistence type="predicted"/>
<feature type="compositionally biased region" description="Low complexity" evidence="1">
    <location>
        <begin position="461"/>
        <end position="484"/>
    </location>
</feature>
<feature type="region of interest" description="Disordered" evidence="1">
    <location>
        <begin position="1271"/>
        <end position="1567"/>
    </location>
</feature>
<feature type="compositionally biased region" description="Low complexity" evidence="1">
    <location>
        <begin position="370"/>
        <end position="382"/>
    </location>
</feature>
<feature type="compositionally biased region" description="Acidic residues" evidence="1">
    <location>
        <begin position="504"/>
        <end position="524"/>
    </location>
</feature>
<dbReference type="PANTHER" id="PTHR31532:SF10">
    <property type="entry name" value="BIORIENTATION OF CHROMOSOMES IN CELL DIVISION PROTEIN 1-LIKE 1"/>
    <property type="match status" value="1"/>
</dbReference>
<feature type="compositionally biased region" description="Pro residues" evidence="1">
    <location>
        <begin position="281"/>
        <end position="298"/>
    </location>
</feature>
<feature type="compositionally biased region" description="Basic and acidic residues" evidence="1">
    <location>
        <begin position="1178"/>
        <end position="1193"/>
    </location>
</feature>
<feature type="region of interest" description="Disordered" evidence="1">
    <location>
        <begin position="770"/>
        <end position="943"/>
    </location>
</feature>
<dbReference type="PANTHER" id="PTHR31532">
    <property type="entry name" value="BIORIENTATION OF CHROMOSOMES IN CELL DIVISION 1 FAMILY MEMBER"/>
    <property type="match status" value="1"/>
</dbReference>
<feature type="compositionally biased region" description="Pro residues" evidence="1">
    <location>
        <begin position="1432"/>
        <end position="1441"/>
    </location>
</feature>
<feature type="compositionally biased region" description="Basic and acidic residues" evidence="1">
    <location>
        <begin position="525"/>
        <end position="535"/>
    </location>
</feature>
<keyword evidence="4" id="KW-1185">Reference proteome</keyword>
<feature type="compositionally biased region" description="Basic and acidic residues" evidence="1">
    <location>
        <begin position="657"/>
        <end position="670"/>
    </location>
</feature>
<feature type="compositionally biased region" description="Pro residues" evidence="1">
    <location>
        <begin position="975"/>
        <end position="1037"/>
    </location>
</feature>
<feature type="compositionally biased region" description="Pro residues" evidence="1">
    <location>
        <begin position="1526"/>
        <end position="1535"/>
    </location>
</feature>
<feature type="compositionally biased region" description="Pro residues" evidence="1">
    <location>
        <begin position="1409"/>
        <end position="1423"/>
    </location>
</feature>
<feature type="compositionally biased region" description="Low complexity" evidence="1">
    <location>
        <begin position="787"/>
        <end position="797"/>
    </location>
</feature>
<feature type="region of interest" description="Disordered" evidence="1">
    <location>
        <begin position="256"/>
        <end position="306"/>
    </location>
</feature>
<name>A0ABD3VU97_SINWO</name>
<organism evidence="3 4">
    <name type="scientific">Sinanodonta woodiana</name>
    <name type="common">Chinese pond mussel</name>
    <name type="synonym">Anodonta woodiana</name>
    <dbReference type="NCBI Taxonomy" id="1069815"/>
    <lineage>
        <taxon>Eukaryota</taxon>
        <taxon>Metazoa</taxon>
        <taxon>Spiralia</taxon>
        <taxon>Lophotrochozoa</taxon>
        <taxon>Mollusca</taxon>
        <taxon>Bivalvia</taxon>
        <taxon>Autobranchia</taxon>
        <taxon>Heteroconchia</taxon>
        <taxon>Palaeoheterodonta</taxon>
        <taxon>Unionida</taxon>
        <taxon>Unionoidea</taxon>
        <taxon>Unionidae</taxon>
        <taxon>Unioninae</taxon>
        <taxon>Sinanodonta</taxon>
    </lineage>
</organism>
<feature type="region of interest" description="Disordered" evidence="1">
    <location>
        <begin position="682"/>
        <end position="720"/>
    </location>
</feature>
<protein>
    <recommendedName>
        <fullName evidence="2">BOD1/SHG1 domain-containing protein</fullName>
    </recommendedName>
</protein>
<feature type="compositionally biased region" description="Polar residues" evidence="1">
    <location>
        <begin position="900"/>
        <end position="909"/>
    </location>
</feature>